<keyword evidence="3 10" id="KW-0808">Transferase</keyword>
<dbReference type="PANTHER" id="PTHR14647:SF87">
    <property type="entry name" value="PUTATIVE-RELATED"/>
    <property type="match status" value="1"/>
</dbReference>
<evidence type="ECO:0000256" key="4">
    <source>
        <dbReference type="ARBA" id="ARBA00022692"/>
    </source>
</evidence>
<dbReference type="GO" id="GO:0000139">
    <property type="term" value="C:Golgi membrane"/>
    <property type="evidence" value="ECO:0007669"/>
    <property type="project" value="UniProtKB-SubCell"/>
</dbReference>
<protein>
    <submittedName>
        <fullName evidence="10">Galactosylceramide sulfotransferase-like</fullName>
        <ecNumber evidence="10">2.8.2.11</ecNumber>
    </submittedName>
</protein>
<dbReference type="PANTHER" id="PTHR14647">
    <property type="entry name" value="GALACTOSE-3-O-SULFOTRANSFERASE"/>
    <property type="match status" value="1"/>
</dbReference>
<proteinExistence type="inferred from homology"/>
<evidence type="ECO:0000256" key="7">
    <source>
        <dbReference type="ARBA" id="ARBA00023034"/>
    </source>
</evidence>
<evidence type="ECO:0000256" key="5">
    <source>
        <dbReference type="ARBA" id="ARBA00022968"/>
    </source>
</evidence>
<keyword evidence="11" id="KW-1185">Reference proteome</keyword>
<dbReference type="InterPro" id="IPR027417">
    <property type="entry name" value="P-loop_NTPase"/>
</dbReference>
<comment type="similarity">
    <text evidence="2">Belongs to the galactose-3-O-sulfotransferase family.</text>
</comment>
<evidence type="ECO:0000256" key="1">
    <source>
        <dbReference type="ARBA" id="ARBA00004323"/>
    </source>
</evidence>
<sequence>MSVIQRLRGNHTKNVYTAKNKIFFGHTIHNSKLVRKIFPKNNSIYITIIRDPVKQFLSSLNYNPIKAKMKELHFRSIYNKTLTVQTNFTNYSKVCFTRNLMSYDLGLVKCGDYYKGSKKQLLKEFQQDFDLVLLTEYFNEGMVLLKKFLNLSFQDIVCLTVNEGTFAPIEQQRLLAQEIIPKQSNADYILFYQKLAPLLREEINVPYKAYKLVENLPPMMRKICWMLTETNIMNKFFKK</sequence>
<evidence type="ECO:0000256" key="6">
    <source>
        <dbReference type="ARBA" id="ARBA00022989"/>
    </source>
</evidence>
<keyword evidence="5" id="KW-0735">Signal-anchor</keyword>
<dbReference type="EC" id="2.8.2.11" evidence="10"/>
<dbReference type="Proteomes" id="UP000276133">
    <property type="component" value="Unassembled WGS sequence"/>
</dbReference>
<evidence type="ECO:0000313" key="10">
    <source>
        <dbReference type="EMBL" id="RNA39075.1"/>
    </source>
</evidence>
<keyword evidence="9" id="KW-0325">Glycoprotein</keyword>
<evidence type="ECO:0000256" key="8">
    <source>
        <dbReference type="ARBA" id="ARBA00023136"/>
    </source>
</evidence>
<evidence type="ECO:0000256" key="3">
    <source>
        <dbReference type="ARBA" id="ARBA00022679"/>
    </source>
</evidence>
<dbReference type="GO" id="GO:0009247">
    <property type="term" value="P:glycolipid biosynthetic process"/>
    <property type="evidence" value="ECO:0007669"/>
    <property type="project" value="InterPro"/>
</dbReference>
<keyword evidence="6" id="KW-1133">Transmembrane helix</keyword>
<name>A0A3M7STP4_BRAPC</name>
<reference evidence="10 11" key="1">
    <citation type="journal article" date="2018" name="Sci. Rep.">
        <title>Genomic signatures of local adaptation to the degree of environmental predictability in rotifers.</title>
        <authorList>
            <person name="Franch-Gras L."/>
            <person name="Hahn C."/>
            <person name="Garcia-Roger E.M."/>
            <person name="Carmona M.J."/>
            <person name="Serra M."/>
            <person name="Gomez A."/>
        </authorList>
    </citation>
    <scope>NUCLEOTIDE SEQUENCE [LARGE SCALE GENOMIC DNA]</scope>
    <source>
        <strain evidence="10">HYR1</strain>
    </source>
</reference>
<dbReference type="AlphaFoldDB" id="A0A3M7STP4"/>
<gene>
    <name evidence="10" type="ORF">BpHYR1_012772</name>
</gene>
<accession>A0A3M7STP4</accession>
<dbReference type="EMBL" id="REGN01000792">
    <property type="protein sequence ID" value="RNA39075.1"/>
    <property type="molecule type" value="Genomic_DNA"/>
</dbReference>
<organism evidence="10 11">
    <name type="scientific">Brachionus plicatilis</name>
    <name type="common">Marine rotifer</name>
    <name type="synonym">Brachionus muelleri</name>
    <dbReference type="NCBI Taxonomy" id="10195"/>
    <lineage>
        <taxon>Eukaryota</taxon>
        <taxon>Metazoa</taxon>
        <taxon>Spiralia</taxon>
        <taxon>Gnathifera</taxon>
        <taxon>Rotifera</taxon>
        <taxon>Eurotatoria</taxon>
        <taxon>Monogononta</taxon>
        <taxon>Pseudotrocha</taxon>
        <taxon>Ploima</taxon>
        <taxon>Brachionidae</taxon>
        <taxon>Brachionus</taxon>
    </lineage>
</organism>
<dbReference type="OrthoDB" id="514299at2759"/>
<keyword evidence="7" id="KW-0333">Golgi apparatus</keyword>
<evidence type="ECO:0000256" key="2">
    <source>
        <dbReference type="ARBA" id="ARBA00008124"/>
    </source>
</evidence>
<evidence type="ECO:0000313" key="11">
    <source>
        <dbReference type="Proteomes" id="UP000276133"/>
    </source>
</evidence>
<keyword evidence="8" id="KW-0472">Membrane</keyword>
<dbReference type="InterPro" id="IPR009729">
    <property type="entry name" value="Gal-3-0_sulfotransfrase"/>
</dbReference>
<dbReference type="Gene3D" id="3.40.50.300">
    <property type="entry name" value="P-loop containing nucleotide triphosphate hydrolases"/>
    <property type="match status" value="1"/>
</dbReference>
<dbReference type="GO" id="GO:0001733">
    <property type="term" value="F:galactosylceramide sulfotransferase activity"/>
    <property type="evidence" value="ECO:0007669"/>
    <property type="project" value="UniProtKB-EC"/>
</dbReference>
<comment type="caution">
    <text evidence="10">The sequence shown here is derived from an EMBL/GenBank/DDBJ whole genome shotgun (WGS) entry which is preliminary data.</text>
</comment>
<keyword evidence="4" id="KW-0812">Transmembrane</keyword>
<evidence type="ECO:0000256" key="9">
    <source>
        <dbReference type="ARBA" id="ARBA00023180"/>
    </source>
</evidence>
<comment type="subcellular location">
    <subcellularLocation>
        <location evidence="1">Golgi apparatus membrane</location>
        <topology evidence="1">Single-pass type II membrane protein</topology>
    </subcellularLocation>
</comment>
<dbReference type="Pfam" id="PF06990">
    <property type="entry name" value="Gal-3-0_sulfotr"/>
    <property type="match status" value="1"/>
</dbReference>